<dbReference type="InterPro" id="IPR015943">
    <property type="entry name" value="WD40/YVTN_repeat-like_dom_sf"/>
</dbReference>
<organism evidence="1 2">
    <name type="scientific">Nitrospira japonica</name>
    <dbReference type="NCBI Taxonomy" id="1325564"/>
    <lineage>
        <taxon>Bacteria</taxon>
        <taxon>Pseudomonadati</taxon>
        <taxon>Nitrospirota</taxon>
        <taxon>Nitrospiria</taxon>
        <taxon>Nitrospirales</taxon>
        <taxon>Nitrospiraceae</taxon>
        <taxon>Nitrospira</taxon>
    </lineage>
</organism>
<reference evidence="1 2" key="1">
    <citation type="submission" date="2017-03" db="EMBL/GenBank/DDBJ databases">
        <authorList>
            <person name="Afonso C.L."/>
            <person name="Miller P.J."/>
            <person name="Scott M.A."/>
            <person name="Spackman E."/>
            <person name="Goraichik I."/>
            <person name="Dimitrov K.M."/>
            <person name="Suarez D.L."/>
            <person name="Swayne D.E."/>
        </authorList>
    </citation>
    <scope>NUCLEOTIDE SEQUENCE [LARGE SCALE GENOMIC DNA]</scope>
    <source>
        <strain evidence="1">Genome sequencing of Nitrospira japonica strain NJ11</strain>
    </source>
</reference>
<evidence type="ECO:0000313" key="1">
    <source>
        <dbReference type="EMBL" id="SLM49818.1"/>
    </source>
</evidence>
<dbReference type="Gene3D" id="2.40.360.20">
    <property type="match status" value="1"/>
</dbReference>
<dbReference type="RefSeq" id="WP_155970334.1">
    <property type="nucleotide sequence ID" value="NZ_LT828648.1"/>
</dbReference>
<accession>A0A1W1I9U5</accession>
<protein>
    <submittedName>
        <fullName evidence="1">Uncharacterized protein</fullName>
    </submittedName>
</protein>
<dbReference type="EMBL" id="LT828648">
    <property type="protein sequence ID" value="SLM49818.1"/>
    <property type="molecule type" value="Genomic_DNA"/>
</dbReference>
<gene>
    <name evidence="1" type="ORF">NSJP_3651</name>
</gene>
<dbReference type="PROSITE" id="PS51257">
    <property type="entry name" value="PROKAR_LIPOPROTEIN"/>
    <property type="match status" value="1"/>
</dbReference>
<sequence>MDRCSLIAIQPILISAFLLSLSGCSGGGSESGDAGAPAVAAPSLNVVSGSVQAPAGQIAFFRQKGFGDVFVSEAYAALTGLANVPDNTVVQLARLNSTATTFNVLSTTTTLGGRYAFNLATLGLQPANDFIVRVAGPGGKEMRAFVVGTVADISPVSEAACQLILEALGSGSLTNLTIQEVSDIHNAVGLIAALQGTGTVTSVDQAVRLVKAAINGNAQIAGYVASTGAIGQTTQGPGDIGNFFPFRQGNFWEYQKTTSTIGKSVQMFSNTFAVPGTKVINNLETTVVRQSNPENNGRSEEAYILKDASGITAYGSNDSTDTLTSQVVPYRAVHFPLPLGNPFVALNRRRVTVAGEPFDLTDEIQAVGFENVKVVAGEFLKTLKMERTQVLLVPETNTAIVRGKETSWFAQNIGEIKRTLIVQGGGQTETETEELVRSVVDGVENSQGVQIRKLALKTNDLVYDEARNTIYASVPGNPGKIISLDPSTGALGRSIDVGNQPNKLAISHNGQLLYVGLDGEAAIRRVDLVGFMAELLIPLGSNPVPGCGAVVVGDIEPLPGVPNAIAVSKYHSGCTPRFSELVIYDDGIQRPNIVQQVNPGGVRILADFIEFSNSPSVLYAFDGASPQLFRFSITSDGLALSTVANISPGAIVRDLQFNGNMLYTDTGHIIDPGSGVVLGQFPGTPAGGALVRPDVTIGRTFFLPSTAGSCGPINLLAYDQVSFHPIASNQIQGLNCPFGFIDTSSLIRWGANGLAFRTFEGDVVILRVPVKE</sequence>
<dbReference type="InterPro" id="IPR011044">
    <property type="entry name" value="Quino_amine_DH_bsu"/>
</dbReference>
<dbReference type="STRING" id="1325564.NSJP_3651"/>
<dbReference type="Proteomes" id="UP000192042">
    <property type="component" value="Chromosome I"/>
</dbReference>
<dbReference type="AlphaFoldDB" id="A0A1W1I9U5"/>
<dbReference type="KEGG" id="nja:NSJP_3651"/>
<evidence type="ECO:0000313" key="2">
    <source>
        <dbReference type="Proteomes" id="UP000192042"/>
    </source>
</evidence>
<dbReference type="Gene3D" id="2.130.10.10">
    <property type="entry name" value="YVTN repeat-like/Quinoprotein amine dehydrogenase"/>
    <property type="match status" value="1"/>
</dbReference>
<name>A0A1W1I9U5_9BACT</name>
<dbReference type="SUPFAM" id="SSF50969">
    <property type="entry name" value="YVTN repeat-like/Quinoprotein amine dehydrogenase"/>
    <property type="match status" value="1"/>
</dbReference>
<keyword evidence="2" id="KW-1185">Reference proteome</keyword>
<proteinExistence type="predicted"/>
<dbReference type="OrthoDB" id="866189at2"/>